<dbReference type="EMBL" id="BSVA01000001">
    <property type="protein sequence ID" value="GMA90324.1"/>
    <property type="molecule type" value="Genomic_DNA"/>
</dbReference>
<evidence type="ECO:0008006" key="3">
    <source>
        <dbReference type="Google" id="ProtNLM"/>
    </source>
</evidence>
<accession>A0ABQ6JSP0</accession>
<dbReference type="Proteomes" id="UP001157069">
    <property type="component" value="Unassembled WGS sequence"/>
</dbReference>
<evidence type="ECO:0000313" key="1">
    <source>
        <dbReference type="EMBL" id="GMA90324.1"/>
    </source>
</evidence>
<keyword evidence="2" id="KW-1185">Reference proteome</keyword>
<evidence type="ECO:0000313" key="2">
    <source>
        <dbReference type="Proteomes" id="UP001157069"/>
    </source>
</evidence>
<sequence length="179" mass="19789">MRSGDPVHWYSAEPLPLGRLMTQAHIREAVVTCLSNDPVAKRIRVAARWYAQAHYAENAEDSALALGVGMDAMLTARQPLPGSAMADRIAWLVRDPAARSEARRDYLRFFGVRSAVAHGASSSKLHDPSFLPDFFNFVTATAWRLLDLHESFHPTTDAQLDDLFESLRLGTTAWPAATA</sequence>
<organism evidence="1 2">
    <name type="scientific">Homoserinibacter gongjuensis</name>
    <dbReference type="NCBI Taxonomy" id="1162968"/>
    <lineage>
        <taxon>Bacteria</taxon>
        <taxon>Bacillati</taxon>
        <taxon>Actinomycetota</taxon>
        <taxon>Actinomycetes</taxon>
        <taxon>Micrococcales</taxon>
        <taxon>Microbacteriaceae</taxon>
        <taxon>Homoserinibacter</taxon>
    </lineage>
</organism>
<protein>
    <recommendedName>
        <fullName evidence="3">Apea-like HEPN domain-containing protein</fullName>
    </recommendedName>
</protein>
<name>A0ABQ6JSP0_9MICO</name>
<proteinExistence type="predicted"/>
<comment type="caution">
    <text evidence="1">The sequence shown here is derived from an EMBL/GenBank/DDBJ whole genome shotgun (WGS) entry which is preliminary data.</text>
</comment>
<gene>
    <name evidence="1" type="ORF">GCM10025869_08530</name>
</gene>
<reference evidence="2" key="1">
    <citation type="journal article" date="2019" name="Int. J. Syst. Evol. Microbiol.">
        <title>The Global Catalogue of Microorganisms (GCM) 10K type strain sequencing project: providing services to taxonomists for standard genome sequencing and annotation.</title>
        <authorList>
            <consortium name="The Broad Institute Genomics Platform"/>
            <consortium name="The Broad Institute Genome Sequencing Center for Infectious Disease"/>
            <person name="Wu L."/>
            <person name="Ma J."/>
        </authorList>
    </citation>
    <scope>NUCLEOTIDE SEQUENCE [LARGE SCALE GENOMIC DNA]</scope>
    <source>
        <strain evidence="2">NBRC 108755</strain>
    </source>
</reference>